<keyword evidence="7" id="KW-0677">Repeat</keyword>
<evidence type="ECO:0000256" key="7">
    <source>
        <dbReference type="ARBA" id="ARBA00022737"/>
    </source>
</evidence>
<dbReference type="AlphaFoldDB" id="E1RK72"/>
<feature type="transmembrane region" description="Helical" evidence="15">
    <location>
        <begin position="21"/>
        <end position="43"/>
    </location>
</feature>
<proteinExistence type="inferred from homology"/>
<evidence type="ECO:0000256" key="11">
    <source>
        <dbReference type="ARBA" id="ARBA00023049"/>
    </source>
</evidence>
<dbReference type="SMART" id="SM00116">
    <property type="entry name" value="CBS"/>
    <property type="match status" value="2"/>
</dbReference>
<evidence type="ECO:0000256" key="8">
    <source>
        <dbReference type="ARBA" id="ARBA00022801"/>
    </source>
</evidence>
<accession>E1RK72</accession>
<evidence type="ECO:0000259" key="19">
    <source>
        <dbReference type="PROSITE" id="PS51371"/>
    </source>
</evidence>
<evidence type="ECO:0000256" key="6">
    <source>
        <dbReference type="ARBA" id="ARBA00022723"/>
    </source>
</evidence>
<dbReference type="PROSITE" id="PS51371">
    <property type="entry name" value="CBS"/>
    <property type="match status" value="2"/>
</dbReference>
<evidence type="ECO:0000256" key="15">
    <source>
        <dbReference type="PIRNR" id="PIRNR006404"/>
    </source>
</evidence>
<evidence type="ECO:0000256" key="9">
    <source>
        <dbReference type="ARBA" id="ARBA00022833"/>
    </source>
</evidence>
<evidence type="ECO:0000256" key="3">
    <source>
        <dbReference type="ARBA" id="ARBA00022475"/>
    </source>
</evidence>
<feature type="transmembrane region" description="Helical" evidence="15">
    <location>
        <begin position="215"/>
        <end position="240"/>
    </location>
</feature>
<dbReference type="InterPro" id="IPR008915">
    <property type="entry name" value="Peptidase_M50"/>
</dbReference>
<dbReference type="GO" id="GO:0005886">
    <property type="term" value="C:plasma membrane"/>
    <property type="evidence" value="ECO:0007669"/>
    <property type="project" value="UniProtKB-SubCell"/>
</dbReference>
<dbReference type="InterPro" id="IPR000644">
    <property type="entry name" value="CBS_dom"/>
</dbReference>
<dbReference type="InterPro" id="IPR016483">
    <property type="entry name" value="UCP006404_Pept_M50_CBS"/>
</dbReference>
<keyword evidence="5 15" id="KW-0812">Transmembrane</keyword>
<keyword evidence="11 15" id="KW-0482">Metalloprotease</keyword>
<feature type="domain" description="CBS" evidence="19">
    <location>
        <begin position="326"/>
        <end position="381"/>
    </location>
</feature>
<evidence type="ECO:0000256" key="2">
    <source>
        <dbReference type="ARBA" id="ARBA00007931"/>
    </source>
</evidence>
<sequence length="381" mass="41113">MKDSIQIGELFGIPIRLHFTFLIVIPLFTLIIAYQIEYSVSFLETVFGLPGPVDTSLITAGQMPYILGMIVTLSLFAGVLIHELAHSVVAISKGLEVKSITLLILGGVSQIDEGKSPEPDVELPMAIAGPLASLVIGIVTGIVALFSYYFISQPAVAGILFYVFGYLSVLNILLFLFNLIPAFPMDGGRVLRAFLAKRMPIHQATSIAADIGRGFAIVFGFIGLLLFNPILIIIAVFVYLGAGQEATMIKYSHLLEGVTVANAMSSPVTYISPASSVDAVVQAMYNTKHLGFPVIENGALIGVVTLHDINTISAIDREAMIVRDVMTKDPVTLPPEAPLTDALKLMSTMNIGRVPVVRDGQVEGIVTRTDILRFLELKELK</sequence>
<feature type="transmembrane region" description="Helical" evidence="15">
    <location>
        <begin position="94"/>
        <end position="111"/>
    </location>
</feature>
<evidence type="ECO:0000256" key="4">
    <source>
        <dbReference type="ARBA" id="ARBA00022670"/>
    </source>
</evidence>
<protein>
    <recommendedName>
        <fullName evidence="15">Zinc metalloprotease</fullName>
    </recommendedName>
</protein>
<keyword evidence="10 15" id="KW-1133">Transmembrane helix</keyword>
<keyword evidence="12 18" id="KW-0129">CBS domain</keyword>
<feature type="transmembrane region" description="Helical" evidence="15">
    <location>
        <begin position="131"/>
        <end position="151"/>
    </location>
</feature>
<evidence type="ECO:0000256" key="14">
    <source>
        <dbReference type="ARBA" id="ARBA00023167"/>
    </source>
</evidence>
<evidence type="ECO:0000256" key="12">
    <source>
        <dbReference type="ARBA" id="ARBA00023122"/>
    </source>
</evidence>
<keyword evidence="4 15" id="KW-0645">Protease</keyword>
<evidence type="ECO:0000256" key="10">
    <source>
        <dbReference type="ARBA" id="ARBA00022989"/>
    </source>
</evidence>
<comment type="subcellular location">
    <subcellularLocation>
        <location evidence="1 15">Cell membrane</location>
        <topology evidence="1 15">Multi-pass membrane protein</topology>
    </subcellularLocation>
</comment>
<evidence type="ECO:0000256" key="16">
    <source>
        <dbReference type="PIRSR" id="PIRSR006404-1"/>
    </source>
</evidence>
<dbReference type="EMBL" id="CP002117">
    <property type="protein sequence ID" value="ADN36885.1"/>
    <property type="molecule type" value="Genomic_DNA"/>
</dbReference>
<dbReference type="eggNOG" id="arCOG00607">
    <property type="taxonomic scope" value="Archaea"/>
</dbReference>
<evidence type="ECO:0000313" key="21">
    <source>
        <dbReference type="Proteomes" id="UP000006565"/>
    </source>
</evidence>
<feature type="binding site" evidence="17">
    <location>
        <position position="86"/>
    </location>
    <ligand>
        <name>Zn(2+)</name>
        <dbReference type="ChEBI" id="CHEBI:29105"/>
        <note>catalytic</note>
    </ligand>
</feature>
<gene>
    <name evidence="20" type="ordered locus">Mpet_2137</name>
</gene>
<evidence type="ECO:0000256" key="13">
    <source>
        <dbReference type="ARBA" id="ARBA00023136"/>
    </source>
</evidence>
<dbReference type="OrthoDB" id="12044at2157"/>
<dbReference type="KEGG" id="mpi:Mpet_2137"/>
<dbReference type="RefSeq" id="WP_013330062.1">
    <property type="nucleotide sequence ID" value="NC_014507.1"/>
</dbReference>
<evidence type="ECO:0000256" key="5">
    <source>
        <dbReference type="ARBA" id="ARBA00022692"/>
    </source>
</evidence>
<feature type="active site" evidence="16">
    <location>
        <position position="83"/>
    </location>
</feature>
<evidence type="ECO:0000256" key="18">
    <source>
        <dbReference type="PROSITE-ProRule" id="PRU00703"/>
    </source>
</evidence>
<dbReference type="GO" id="GO:0009086">
    <property type="term" value="P:methionine biosynthetic process"/>
    <property type="evidence" value="ECO:0007669"/>
    <property type="project" value="UniProtKB-KW"/>
</dbReference>
<comment type="cofactor">
    <cofactor evidence="15 17">
        <name>Zn(2+)</name>
        <dbReference type="ChEBI" id="CHEBI:29105"/>
    </cofactor>
    <text evidence="15 17">Binds 1 zinc ion per subunit.</text>
</comment>
<name>E1RK72_METP4</name>
<dbReference type="CDD" id="cd06164">
    <property type="entry name" value="S2P-M50_SpoIVFB_CBS"/>
    <property type="match status" value="1"/>
</dbReference>
<evidence type="ECO:0000256" key="17">
    <source>
        <dbReference type="PIRSR" id="PIRSR006404-2"/>
    </source>
</evidence>
<feature type="binding site" evidence="17">
    <location>
        <position position="186"/>
    </location>
    <ligand>
        <name>Zn(2+)</name>
        <dbReference type="ChEBI" id="CHEBI:29105"/>
        <note>catalytic</note>
    </ligand>
</feature>
<feature type="transmembrane region" description="Helical" evidence="15">
    <location>
        <begin position="63"/>
        <end position="82"/>
    </location>
</feature>
<keyword evidence="9 15" id="KW-0862">Zinc</keyword>
<dbReference type="GO" id="GO:0046872">
    <property type="term" value="F:metal ion binding"/>
    <property type="evidence" value="ECO:0007669"/>
    <property type="project" value="UniProtKB-UniRule"/>
</dbReference>
<dbReference type="STRING" id="679926.Mpet_2137"/>
<dbReference type="GO" id="GO:0006508">
    <property type="term" value="P:proteolysis"/>
    <property type="evidence" value="ECO:0007669"/>
    <property type="project" value="UniProtKB-KW"/>
</dbReference>
<keyword evidence="3 15" id="KW-1003">Cell membrane</keyword>
<evidence type="ECO:0000313" key="20">
    <source>
        <dbReference type="EMBL" id="ADN36885.1"/>
    </source>
</evidence>
<feature type="binding site" evidence="17">
    <location>
        <position position="82"/>
    </location>
    <ligand>
        <name>Zn(2+)</name>
        <dbReference type="ChEBI" id="CHEBI:29105"/>
        <note>catalytic</note>
    </ligand>
</feature>
<dbReference type="InterPro" id="IPR046342">
    <property type="entry name" value="CBS_dom_sf"/>
</dbReference>
<dbReference type="Gene3D" id="3.10.580.10">
    <property type="entry name" value="CBS-domain"/>
    <property type="match status" value="2"/>
</dbReference>
<dbReference type="Pfam" id="PF02163">
    <property type="entry name" value="Peptidase_M50"/>
    <property type="match status" value="1"/>
</dbReference>
<dbReference type="PANTHER" id="PTHR39188:SF3">
    <property type="entry name" value="STAGE IV SPORULATION PROTEIN FB"/>
    <property type="match status" value="1"/>
</dbReference>
<organism evidence="20 21">
    <name type="scientific">Methanolacinia petrolearia (strain DSM 11571 / OCM 486 / SEBR 4847)</name>
    <name type="common">Methanoplanus petrolearius</name>
    <dbReference type="NCBI Taxonomy" id="679926"/>
    <lineage>
        <taxon>Archaea</taxon>
        <taxon>Methanobacteriati</taxon>
        <taxon>Methanobacteriota</taxon>
        <taxon>Stenosarchaea group</taxon>
        <taxon>Methanomicrobia</taxon>
        <taxon>Methanomicrobiales</taxon>
        <taxon>Methanomicrobiaceae</taxon>
        <taxon>Methanolacinia</taxon>
    </lineage>
</organism>
<dbReference type="GO" id="GO:0008237">
    <property type="term" value="F:metallopeptidase activity"/>
    <property type="evidence" value="ECO:0007669"/>
    <property type="project" value="UniProtKB-UniRule"/>
</dbReference>
<reference evidence="20 21" key="1">
    <citation type="journal article" date="2010" name="Stand. Genomic Sci.">
        <title>Complete genome sequence of Methanoplanus petrolearius type strain (SEBR 4847).</title>
        <authorList>
            <person name="Brambilla E."/>
            <person name="Djao O.D."/>
            <person name="Daligault H."/>
            <person name="Lapidus A."/>
            <person name="Lucas S."/>
            <person name="Hammon N."/>
            <person name="Nolan M."/>
            <person name="Tice H."/>
            <person name="Cheng J.F."/>
            <person name="Han C."/>
            <person name="Tapia R."/>
            <person name="Goodwin L."/>
            <person name="Pitluck S."/>
            <person name="Liolios K."/>
            <person name="Ivanova N."/>
            <person name="Mavromatis K."/>
            <person name="Mikhailova N."/>
            <person name="Pati A."/>
            <person name="Chen A."/>
            <person name="Palaniappan K."/>
            <person name="Land M."/>
            <person name="Hauser L."/>
            <person name="Chang Y.J."/>
            <person name="Jeffries C.D."/>
            <person name="Rohde M."/>
            <person name="Spring S."/>
            <person name="Sikorski J."/>
            <person name="Goker M."/>
            <person name="Woyke T."/>
            <person name="Bristow J."/>
            <person name="Eisen J.A."/>
            <person name="Markowitz V."/>
            <person name="Hugenholtz P."/>
            <person name="Kyrpides N.C."/>
            <person name="Klenk H.P."/>
        </authorList>
    </citation>
    <scope>NUCLEOTIDE SEQUENCE [LARGE SCALE GENOMIC DNA]</scope>
    <source>
        <strain evidence="21">DSM 11571 / OCM 486 / SEBR 4847</strain>
    </source>
</reference>
<keyword evidence="6 15" id="KW-0479">Metal-binding</keyword>
<dbReference type="CDD" id="cd04801">
    <property type="entry name" value="CBS_pair_peptidase_M50"/>
    <property type="match status" value="1"/>
</dbReference>
<dbReference type="PIRSF" id="PIRSF006404">
    <property type="entry name" value="UCP006404_Pept_M50_CBS"/>
    <property type="match status" value="1"/>
</dbReference>
<keyword evidence="21" id="KW-1185">Reference proteome</keyword>
<dbReference type="GeneID" id="9744619"/>
<dbReference type="Proteomes" id="UP000006565">
    <property type="component" value="Chromosome"/>
</dbReference>
<evidence type="ECO:0000256" key="1">
    <source>
        <dbReference type="ARBA" id="ARBA00004651"/>
    </source>
</evidence>
<keyword evidence="13 15" id="KW-0472">Membrane</keyword>
<keyword evidence="8 15" id="KW-0378">Hydrolase</keyword>
<feature type="transmembrane region" description="Helical" evidence="15">
    <location>
        <begin position="158"/>
        <end position="180"/>
    </location>
</feature>
<comment type="similarity">
    <text evidence="2 15">Belongs to the peptidase M50B family.</text>
</comment>
<dbReference type="HOGENOM" id="CLU_037123_1_1_2"/>
<dbReference type="PANTHER" id="PTHR39188">
    <property type="entry name" value="MEMBRANE-ASSOCIATED ZINC METALLOPROTEASE M50B"/>
    <property type="match status" value="1"/>
</dbReference>
<keyword evidence="14" id="KW-0028">Amino-acid biosynthesis</keyword>
<keyword evidence="14" id="KW-0486">Methionine biosynthesis</keyword>
<feature type="domain" description="CBS" evidence="19">
    <location>
        <begin position="264"/>
        <end position="320"/>
    </location>
</feature>
<dbReference type="Pfam" id="PF00571">
    <property type="entry name" value="CBS"/>
    <property type="match status" value="2"/>
</dbReference>
<dbReference type="SUPFAM" id="SSF54631">
    <property type="entry name" value="CBS-domain pair"/>
    <property type="match status" value="1"/>
</dbReference>